<dbReference type="Proteomes" id="UP000256540">
    <property type="component" value="Unassembled WGS sequence"/>
</dbReference>
<accession>A0AA93ATC6</accession>
<reference evidence="6 7" key="1">
    <citation type="submission" date="2018-11" db="EMBL/GenBank/DDBJ databases">
        <title>Draft genome sequences of proposed Pectobacterium aquaticum sp. nov. isolated in France from fresh water.</title>
        <authorList>
            <person name="Pedron J."/>
            <person name="Barny M.A."/>
        </authorList>
    </citation>
    <scope>NUCLEOTIDE SEQUENCE [LARGE SCALE GENOMIC DNA]</scope>
    <source>
        <strain evidence="5 6">A127-S21-F16</strain>
        <strain evidence="4 7">A35-S23-M15</strain>
    </source>
</reference>
<sequence>MNEQDNSQLWADFQTANRERRAIREFDSTSVSDDLIKALLTEATFAPSSGNLQPYQFHWVKNAELKSQVALACNGQKAARSAAALIIVVASPDIGRHTAEKQLAYVEASASLQPKSKDYYRKQIGKFERILKLGAYACWTPLLNIASIFQPALSLLPVGHMGSRHWAARNSIFAAQTLMLGAAAKGLDSCPMEGFSATKLSQLLGLKRGTVIPVVIALGYRATDARIEEKWRRPLTDIVVEH</sequence>
<dbReference type="Gene3D" id="3.40.109.10">
    <property type="entry name" value="NADH Oxidase"/>
    <property type="match status" value="1"/>
</dbReference>
<dbReference type="PANTHER" id="PTHR43673:SF10">
    <property type="entry name" value="NADH DEHYDROGENASE_NAD(P)H NITROREDUCTASE XCC3605-RELATED"/>
    <property type="match status" value="1"/>
</dbReference>
<gene>
    <name evidence="5" type="ORF">DMB84_000330</name>
    <name evidence="4" type="ORF">DMB85_017825</name>
</gene>
<evidence type="ECO:0000259" key="3">
    <source>
        <dbReference type="Pfam" id="PF00881"/>
    </source>
</evidence>
<proteinExistence type="inferred from homology"/>
<feature type="domain" description="Nitroreductase" evidence="3">
    <location>
        <begin position="18"/>
        <end position="220"/>
    </location>
</feature>
<dbReference type="AlphaFoldDB" id="A0AA93ATC6"/>
<dbReference type="EMBL" id="QHJS02000002">
    <property type="protein sequence ID" value="RRO25331.1"/>
    <property type="molecule type" value="Genomic_DNA"/>
</dbReference>
<dbReference type="GO" id="GO:0016491">
    <property type="term" value="F:oxidoreductase activity"/>
    <property type="evidence" value="ECO:0007669"/>
    <property type="project" value="UniProtKB-KW"/>
</dbReference>
<keyword evidence="7" id="KW-1185">Reference proteome</keyword>
<comment type="similarity">
    <text evidence="1">Belongs to the nitroreductase family.</text>
</comment>
<name>A0AA93ATC6_9GAMM</name>
<evidence type="ECO:0000313" key="6">
    <source>
        <dbReference type="Proteomes" id="UP000256540"/>
    </source>
</evidence>
<dbReference type="InterPro" id="IPR000415">
    <property type="entry name" value="Nitroreductase-like"/>
</dbReference>
<dbReference type="EMBL" id="QHJW02000049">
    <property type="protein sequence ID" value="RRO05162.1"/>
    <property type="molecule type" value="Genomic_DNA"/>
</dbReference>
<evidence type="ECO:0000256" key="2">
    <source>
        <dbReference type="ARBA" id="ARBA00023002"/>
    </source>
</evidence>
<dbReference type="PANTHER" id="PTHR43673">
    <property type="entry name" value="NAD(P)H NITROREDUCTASE YDGI-RELATED"/>
    <property type="match status" value="1"/>
</dbReference>
<evidence type="ECO:0000256" key="1">
    <source>
        <dbReference type="ARBA" id="ARBA00007118"/>
    </source>
</evidence>
<comment type="caution">
    <text evidence="5">The sequence shown here is derived from an EMBL/GenBank/DDBJ whole genome shotgun (WGS) entry which is preliminary data.</text>
</comment>
<dbReference type="Pfam" id="PF00881">
    <property type="entry name" value="Nitroreductase"/>
    <property type="match status" value="1"/>
</dbReference>
<organism evidence="5 6">
    <name type="scientific">Pectobacterium aquaticum</name>
    <dbReference type="NCBI Taxonomy" id="2204145"/>
    <lineage>
        <taxon>Bacteria</taxon>
        <taxon>Pseudomonadati</taxon>
        <taxon>Pseudomonadota</taxon>
        <taxon>Gammaproteobacteria</taxon>
        <taxon>Enterobacterales</taxon>
        <taxon>Pectobacteriaceae</taxon>
        <taxon>Pectobacterium</taxon>
    </lineage>
</organism>
<dbReference type="InterPro" id="IPR029479">
    <property type="entry name" value="Nitroreductase"/>
</dbReference>
<dbReference type="RefSeq" id="WP_116166044.1">
    <property type="nucleotide sequence ID" value="NZ_QHJS02000002.1"/>
</dbReference>
<dbReference type="Proteomes" id="UP000256817">
    <property type="component" value="Unassembled WGS sequence"/>
</dbReference>
<evidence type="ECO:0000313" key="5">
    <source>
        <dbReference type="EMBL" id="RRO25331.1"/>
    </source>
</evidence>
<dbReference type="SUPFAM" id="SSF55469">
    <property type="entry name" value="FMN-dependent nitroreductase-like"/>
    <property type="match status" value="1"/>
</dbReference>
<keyword evidence="2" id="KW-0560">Oxidoreductase</keyword>
<protein>
    <submittedName>
        <fullName evidence="5">Nitroreductase family protein</fullName>
    </submittedName>
</protein>
<evidence type="ECO:0000313" key="7">
    <source>
        <dbReference type="Proteomes" id="UP000256817"/>
    </source>
</evidence>
<evidence type="ECO:0000313" key="4">
    <source>
        <dbReference type="EMBL" id="RRO05162.1"/>
    </source>
</evidence>